<reference evidence="5" key="1">
    <citation type="submission" date="2013-10" db="EMBL/GenBank/DDBJ databases">
        <title>Genomic analysis of the causative agents of coccidiosis in chickens.</title>
        <authorList>
            <person name="Reid A.J."/>
            <person name="Blake D."/>
            <person name="Billington K."/>
            <person name="Browne H."/>
            <person name="Dunn M."/>
            <person name="Hung S."/>
            <person name="Kawahara F."/>
            <person name="Miranda-Saavedra D."/>
            <person name="Mourier T."/>
            <person name="Nagra H."/>
            <person name="Otto T.D."/>
            <person name="Rawlings N."/>
            <person name="Sanchez A."/>
            <person name="Sanders M."/>
            <person name="Subramaniam C."/>
            <person name="Tay Y."/>
            <person name="Dear P."/>
            <person name="Doerig C."/>
            <person name="Gruber A."/>
            <person name="Parkinson J."/>
            <person name="Shirley M."/>
            <person name="Wan K.L."/>
            <person name="Berriman M."/>
            <person name="Tomley F."/>
            <person name="Pain A."/>
        </authorList>
    </citation>
    <scope>NUCLEOTIDE SEQUENCE</scope>
    <source>
        <strain evidence="5">Houghton</strain>
    </source>
</reference>
<dbReference type="VEuPathDB" id="ToxoDB:EAH_00064840"/>
<name>U6GU68_EIMAC</name>
<dbReference type="Pfam" id="PF00208">
    <property type="entry name" value="ELFV_dehydrog"/>
    <property type="match status" value="1"/>
</dbReference>
<keyword evidence="2" id="KW-0560">Oxidoreductase</keyword>
<dbReference type="GeneID" id="25274554"/>
<dbReference type="InterPro" id="IPR036291">
    <property type="entry name" value="NAD(P)-bd_dom_sf"/>
</dbReference>
<protein>
    <submittedName>
        <fullName evidence="5">NAD-specific glutamate dehydrogenase, putative</fullName>
    </submittedName>
</protein>
<evidence type="ECO:0000256" key="1">
    <source>
        <dbReference type="ARBA" id="ARBA00006382"/>
    </source>
</evidence>
<dbReference type="SUPFAM" id="SSF53223">
    <property type="entry name" value="Aminoacid dehydrogenase-like, N-terminal domain"/>
    <property type="match status" value="1"/>
</dbReference>
<feature type="domain" description="Glutamate/phenylalanine/leucine/valine/L-tryptophan dehydrogenase C-terminal" evidence="4">
    <location>
        <begin position="273"/>
        <end position="353"/>
    </location>
</feature>
<dbReference type="PANTHER" id="PTHR11606">
    <property type="entry name" value="GLUTAMATE DEHYDROGENASE"/>
    <property type="match status" value="1"/>
</dbReference>
<organism evidence="5 6">
    <name type="scientific">Eimeria acervulina</name>
    <name type="common">Coccidian parasite</name>
    <dbReference type="NCBI Taxonomy" id="5801"/>
    <lineage>
        <taxon>Eukaryota</taxon>
        <taxon>Sar</taxon>
        <taxon>Alveolata</taxon>
        <taxon>Apicomplexa</taxon>
        <taxon>Conoidasida</taxon>
        <taxon>Coccidia</taxon>
        <taxon>Eucoccidiorida</taxon>
        <taxon>Eimeriorina</taxon>
        <taxon>Eimeriidae</taxon>
        <taxon>Eimeria</taxon>
    </lineage>
</organism>
<dbReference type="GO" id="GO:0004352">
    <property type="term" value="F:glutamate dehydrogenase (NAD+) activity"/>
    <property type="evidence" value="ECO:0007669"/>
    <property type="project" value="TreeGrafter"/>
</dbReference>
<dbReference type="PANTHER" id="PTHR11606:SF24">
    <property type="entry name" value="NAD-SPECIFIC GLUTAMATE DEHYDROGENASE"/>
    <property type="match status" value="1"/>
</dbReference>
<dbReference type="InterPro" id="IPR006096">
    <property type="entry name" value="Glu/Leu/Phe/Val/Trp_DH_C"/>
</dbReference>
<dbReference type="RefSeq" id="XP_013248375.1">
    <property type="nucleotide sequence ID" value="XM_013392921.1"/>
</dbReference>
<dbReference type="GO" id="GO:0006538">
    <property type="term" value="P:L-glutamate catabolic process"/>
    <property type="evidence" value="ECO:0007669"/>
    <property type="project" value="TreeGrafter"/>
</dbReference>
<dbReference type="InterPro" id="IPR046346">
    <property type="entry name" value="Aminoacid_DH-like_N_sf"/>
</dbReference>
<evidence type="ECO:0000313" key="5">
    <source>
        <dbReference type="EMBL" id="CDI82109.1"/>
    </source>
</evidence>
<dbReference type="OrthoDB" id="346610at2759"/>
<sequence>MQEIYELRTRLKTCPFSEDLIFKVVGENANIVKELYKEFASLHCPRVKRVLFKETNELKERILRLESSEAVAILLKFREFTKSILCTNFYMPFKQGFAFRIRGSTLPSSDFPSTPCPIFFQIGGLAVGLHIRFAEVSRGGVRLVFSVGTAAHETNRRSLLDEAYKLAFTQQFKNKDISEGGSKGIILLNKTQTLAEAKRQAPLAFKAYIDNMLDLLLPHHDVDDGLGISEVWFLGPDENTGTGGLLDWAAQRAKERGSVWWKAFTTGKLIQHGGIPHDRFGMTTASVEAYVKGIYNKLGLKEEEMTRIQTGGPDGDLGCNALLQTKSKTIAVVDGSGVLYDPNGLDVGELHRLCSLRFEGKPTNAMLYDSSLLSPLGFKVDQEARDIT</sequence>
<dbReference type="SUPFAM" id="SSF51735">
    <property type="entry name" value="NAD(P)-binding Rossmann-fold domains"/>
    <property type="match status" value="1"/>
</dbReference>
<feature type="non-terminal residue" evidence="5">
    <location>
        <position position="388"/>
    </location>
</feature>
<evidence type="ECO:0000256" key="2">
    <source>
        <dbReference type="ARBA" id="ARBA00023002"/>
    </source>
</evidence>
<evidence type="ECO:0000259" key="4">
    <source>
        <dbReference type="Pfam" id="PF00208"/>
    </source>
</evidence>
<keyword evidence="3" id="KW-0520">NAD</keyword>
<keyword evidence="6" id="KW-1185">Reference proteome</keyword>
<dbReference type="GO" id="GO:0005739">
    <property type="term" value="C:mitochondrion"/>
    <property type="evidence" value="ECO:0007669"/>
    <property type="project" value="TreeGrafter"/>
</dbReference>
<evidence type="ECO:0000256" key="3">
    <source>
        <dbReference type="ARBA" id="ARBA00023027"/>
    </source>
</evidence>
<dbReference type="Proteomes" id="UP000018050">
    <property type="component" value="Unassembled WGS sequence"/>
</dbReference>
<dbReference type="AlphaFoldDB" id="U6GU68"/>
<dbReference type="EMBL" id="HG672054">
    <property type="protein sequence ID" value="CDI82109.1"/>
    <property type="molecule type" value="Genomic_DNA"/>
</dbReference>
<reference evidence="5" key="2">
    <citation type="submission" date="2013-10" db="EMBL/GenBank/DDBJ databases">
        <authorList>
            <person name="Aslett M."/>
        </authorList>
    </citation>
    <scope>NUCLEOTIDE SEQUENCE</scope>
    <source>
        <strain evidence="5">Houghton</strain>
    </source>
</reference>
<proteinExistence type="inferred from homology"/>
<accession>U6GU68</accession>
<evidence type="ECO:0000313" key="6">
    <source>
        <dbReference type="Proteomes" id="UP000018050"/>
    </source>
</evidence>
<dbReference type="Gene3D" id="3.40.50.720">
    <property type="entry name" value="NAD(P)-binding Rossmann-like Domain"/>
    <property type="match status" value="1"/>
</dbReference>
<comment type="similarity">
    <text evidence="1">Belongs to the Glu/Leu/Phe/Val dehydrogenases family.</text>
</comment>
<gene>
    <name evidence="5" type="ORF">EAH_00064840</name>
</gene>